<dbReference type="SUPFAM" id="SSF53822">
    <property type="entry name" value="Periplasmic binding protein-like I"/>
    <property type="match status" value="1"/>
</dbReference>
<dbReference type="Gene3D" id="1.10.260.40">
    <property type="entry name" value="lambda repressor-like DNA-binding domains"/>
    <property type="match status" value="1"/>
</dbReference>
<dbReference type="InterPro" id="IPR028082">
    <property type="entry name" value="Peripla_BP_I"/>
</dbReference>
<dbReference type="AlphaFoldDB" id="A0A7G6YG40"/>
<feature type="domain" description="HTH lacI-type" evidence="4">
    <location>
        <begin position="6"/>
        <end position="60"/>
    </location>
</feature>
<evidence type="ECO:0000313" key="5">
    <source>
        <dbReference type="EMBL" id="QNE37455.1"/>
    </source>
</evidence>
<reference evidence="6" key="1">
    <citation type="submission" date="2019-09" db="EMBL/GenBank/DDBJ databases">
        <title>Antimicrobial potential of Antarctic Bacteria.</title>
        <authorList>
            <person name="Benaud N."/>
            <person name="Edwards R.J."/>
            <person name="Ferrari B.C."/>
        </authorList>
    </citation>
    <scope>NUCLEOTIDE SEQUENCE [LARGE SCALE GENOMIC DNA]</scope>
    <source>
        <strain evidence="6">INR9</strain>
    </source>
</reference>
<dbReference type="Pfam" id="PF13377">
    <property type="entry name" value="Peripla_BP_3"/>
    <property type="match status" value="1"/>
</dbReference>
<evidence type="ECO:0000259" key="4">
    <source>
        <dbReference type="PROSITE" id="PS50932"/>
    </source>
</evidence>
<dbReference type="KEGG" id="lse:F1C12_00570"/>
<dbReference type="PANTHER" id="PTHR30146">
    <property type="entry name" value="LACI-RELATED TRANSCRIPTIONAL REPRESSOR"/>
    <property type="match status" value="1"/>
</dbReference>
<dbReference type="GO" id="GO:0000976">
    <property type="term" value="F:transcription cis-regulatory region binding"/>
    <property type="evidence" value="ECO:0007669"/>
    <property type="project" value="TreeGrafter"/>
</dbReference>
<sequence>MSATRVTIGGLADRLGLSKASVSYALNGQPGVSDETRRRVLDLADELGWHPSSSARALSRARSDAIGIVLRRDPGLLGTEPYYMSLLAGVEAELAESGQSLLLRMVGASGGQDLAAYRRWSAEQRVDGVMLFDITVGDPRPALLDQLGLAFVLHGNDESVAPGRVLVYDAWGDAHILVEHLHALGHRRILHLQGPAEFEHERERADAIARFAAENGMQASSEPSDYSMEAGERIAAAHAADPSLSALVTSNDLLALGAQAALSRAGRDDVALVSWDDSLICRLGSRPLTALARFPEEQGRRATRMLLDELADVQTRTHTARASELVVRSTSVRAGV</sequence>
<keyword evidence="2" id="KW-0238">DNA-binding</keyword>
<dbReference type="PANTHER" id="PTHR30146:SF155">
    <property type="entry name" value="ALANINE RACEMASE"/>
    <property type="match status" value="1"/>
</dbReference>
<evidence type="ECO:0000313" key="6">
    <source>
        <dbReference type="Proteomes" id="UP000515511"/>
    </source>
</evidence>
<keyword evidence="3" id="KW-0804">Transcription</keyword>
<dbReference type="InterPro" id="IPR046335">
    <property type="entry name" value="LacI/GalR-like_sensor"/>
</dbReference>
<dbReference type="GO" id="GO:0003700">
    <property type="term" value="F:DNA-binding transcription factor activity"/>
    <property type="evidence" value="ECO:0007669"/>
    <property type="project" value="TreeGrafter"/>
</dbReference>
<dbReference type="PROSITE" id="PS50932">
    <property type="entry name" value="HTH_LACI_2"/>
    <property type="match status" value="1"/>
</dbReference>
<proteinExistence type="predicted"/>
<dbReference type="EMBL" id="CP043641">
    <property type="protein sequence ID" value="QNE37455.1"/>
    <property type="molecule type" value="Genomic_DNA"/>
</dbReference>
<dbReference type="InterPro" id="IPR000843">
    <property type="entry name" value="HTH_LacI"/>
</dbReference>
<dbReference type="CDD" id="cd01392">
    <property type="entry name" value="HTH_LacI"/>
    <property type="match status" value="1"/>
</dbReference>
<organism evidence="5 6">
    <name type="scientific">Leifsonia shinshuensis</name>
    <dbReference type="NCBI Taxonomy" id="150026"/>
    <lineage>
        <taxon>Bacteria</taxon>
        <taxon>Bacillati</taxon>
        <taxon>Actinomycetota</taxon>
        <taxon>Actinomycetes</taxon>
        <taxon>Micrococcales</taxon>
        <taxon>Microbacteriaceae</taxon>
        <taxon>Leifsonia</taxon>
    </lineage>
</organism>
<dbReference type="Pfam" id="PF00356">
    <property type="entry name" value="LacI"/>
    <property type="match status" value="1"/>
</dbReference>
<dbReference type="Proteomes" id="UP000515511">
    <property type="component" value="Chromosome"/>
</dbReference>
<dbReference type="InterPro" id="IPR010982">
    <property type="entry name" value="Lambda_DNA-bd_dom_sf"/>
</dbReference>
<evidence type="ECO:0000256" key="1">
    <source>
        <dbReference type="ARBA" id="ARBA00023015"/>
    </source>
</evidence>
<dbReference type="SMART" id="SM00354">
    <property type="entry name" value="HTH_LACI"/>
    <property type="match status" value="1"/>
</dbReference>
<gene>
    <name evidence="5" type="ORF">F1C12_00570</name>
</gene>
<keyword evidence="1" id="KW-0805">Transcription regulation</keyword>
<dbReference type="SUPFAM" id="SSF47413">
    <property type="entry name" value="lambda repressor-like DNA-binding domains"/>
    <property type="match status" value="1"/>
</dbReference>
<dbReference type="CDD" id="cd06267">
    <property type="entry name" value="PBP1_LacI_sugar_binding-like"/>
    <property type="match status" value="1"/>
</dbReference>
<evidence type="ECO:0000256" key="2">
    <source>
        <dbReference type="ARBA" id="ARBA00023125"/>
    </source>
</evidence>
<dbReference type="Gene3D" id="3.40.50.2300">
    <property type="match status" value="2"/>
</dbReference>
<evidence type="ECO:0000256" key="3">
    <source>
        <dbReference type="ARBA" id="ARBA00023163"/>
    </source>
</evidence>
<accession>A0A7G6YG40</accession>
<protein>
    <submittedName>
        <fullName evidence="5">LacI family transcriptional regulator</fullName>
    </submittedName>
</protein>
<name>A0A7G6YG40_9MICO</name>